<dbReference type="Proteomes" id="UP001295469">
    <property type="component" value="Chromosome A08"/>
</dbReference>
<protein>
    <submittedName>
        <fullName evidence="1">(rape) hypothetical protein</fullName>
    </submittedName>
</protein>
<sequence length="44" mass="5029">MILRFGFNSCILICRYKSCTTTQLEHGSSFQISCRRSVLVKLTS</sequence>
<evidence type="ECO:0000313" key="1">
    <source>
        <dbReference type="EMBL" id="CAF2249306.1"/>
    </source>
</evidence>
<dbReference type="EMBL" id="HG994362">
    <property type="protein sequence ID" value="CAF2249306.1"/>
    <property type="molecule type" value="Genomic_DNA"/>
</dbReference>
<reference evidence="1" key="1">
    <citation type="submission" date="2021-01" db="EMBL/GenBank/DDBJ databases">
        <authorList>
            <consortium name="Genoscope - CEA"/>
            <person name="William W."/>
        </authorList>
    </citation>
    <scope>NUCLEOTIDE SEQUENCE</scope>
</reference>
<dbReference type="AlphaFoldDB" id="A0A817A579"/>
<gene>
    <name evidence="1" type="ORF">DARMORV10_A08P23260.1</name>
</gene>
<name>A0A817A579_BRANA</name>
<organism evidence="1">
    <name type="scientific">Brassica napus</name>
    <name type="common">Rape</name>
    <dbReference type="NCBI Taxonomy" id="3708"/>
    <lineage>
        <taxon>Eukaryota</taxon>
        <taxon>Viridiplantae</taxon>
        <taxon>Streptophyta</taxon>
        <taxon>Embryophyta</taxon>
        <taxon>Tracheophyta</taxon>
        <taxon>Spermatophyta</taxon>
        <taxon>Magnoliopsida</taxon>
        <taxon>eudicotyledons</taxon>
        <taxon>Gunneridae</taxon>
        <taxon>Pentapetalae</taxon>
        <taxon>rosids</taxon>
        <taxon>malvids</taxon>
        <taxon>Brassicales</taxon>
        <taxon>Brassicaceae</taxon>
        <taxon>Brassiceae</taxon>
        <taxon>Brassica</taxon>
    </lineage>
</organism>
<accession>A0A817A579</accession>
<proteinExistence type="predicted"/>